<dbReference type="PANTHER" id="PTHR43792:SF8">
    <property type="entry name" value="[RIBOSOMAL PROTEIN US5]-ALANINE N-ACETYLTRANSFERASE"/>
    <property type="match status" value="1"/>
</dbReference>
<keyword evidence="2" id="KW-0012">Acyltransferase</keyword>
<evidence type="ECO:0000259" key="4">
    <source>
        <dbReference type="PROSITE" id="PS51186"/>
    </source>
</evidence>
<keyword evidence="1" id="KW-0808">Transferase</keyword>
<dbReference type="SUPFAM" id="SSF55729">
    <property type="entry name" value="Acyl-CoA N-acyltransferases (Nat)"/>
    <property type="match status" value="1"/>
</dbReference>
<dbReference type="InterPro" id="IPR016181">
    <property type="entry name" value="Acyl_CoA_acyltransferase"/>
</dbReference>
<reference evidence="5 6" key="1">
    <citation type="submission" date="2016-10" db="EMBL/GenBank/DDBJ databases">
        <title>Silvanigrella aquatica sp. nov., isolated from a freshwater lake located in the Black Forest, Germany, description of Silvanigrellaceae fam. nov., Silvanigrellales ord. nov., reclassification of the order Bdellovibrionales in the class Oligoflexia, reclassification of the families Bacteriovoracaceae and Halobacteriovoraceae in the new order Bacteriovoracales ord. nov., and reclassification of the family Pseudobacteriovoracaceae in the order Oligoflexiales.</title>
        <authorList>
            <person name="Hahn M.W."/>
            <person name="Schmidt J."/>
            <person name="Koll U."/>
            <person name="Rohde M."/>
            <person name="Verbag S."/>
            <person name="Pitt A."/>
            <person name="Nakai R."/>
            <person name="Naganuma T."/>
            <person name="Lang E."/>
        </authorList>
    </citation>
    <scope>NUCLEOTIDE SEQUENCE [LARGE SCALE GENOMIC DNA]</scope>
    <source>
        <strain evidence="5 6">MWH-Nonnen-W8red</strain>
    </source>
</reference>
<keyword evidence="6" id="KW-1185">Reference proteome</keyword>
<dbReference type="AlphaFoldDB" id="A0A1L4CYT4"/>
<evidence type="ECO:0000313" key="6">
    <source>
        <dbReference type="Proteomes" id="UP000184731"/>
    </source>
</evidence>
<dbReference type="PANTHER" id="PTHR43792">
    <property type="entry name" value="GNAT FAMILY, PUTATIVE (AFU_ORTHOLOGUE AFUA_3G00765)-RELATED-RELATED"/>
    <property type="match status" value="1"/>
</dbReference>
<dbReference type="InterPro" id="IPR051531">
    <property type="entry name" value="N-acetyltransferase"/>
</dbReference>
<dbReference type="InterPro" id="IPR000182">
    <property type="entry name" value="GNAT_dom"/>
</dbReference>
<accession>A0A1L4CYT4</accession>
<dbReference type="PROSITE" id="PS51186">
    <property type="entry name" value="GNAT"/>
    <property type="match status" value="1"/>
</dbReference>
<evidence type="ECO:0000256" key="1">
    <source>
        <dbReference type="ARBA" id="ARBA00022679"/>
    </source>
</evidence>
<dbReference type="Proteomes" id="UP000184731">
    <property type="component" value="Chromosome"/>
</dbReference>
<dbReference type="RefSeq" id="WP_148696834.1">
    <property type="nucleotide sequence ID" value="NZ_CP017834.1"/>
</dbReference>
<name>A0A1L4CYT4_9BACT</name>
<dbReference type="STRING" id="1915309.AXG55_04000"/>
<dbReference type="KEGG" id="saqi:AXG55_04000"/>
<dbReference type="Pfam" id="PF13302">
    <property type="entry name" value="Acetyltransf_3"/>
    <property type="match status" value="1"/>
</dbReference>
<evidence type="ECO:0000256" key="3">
    <source>
        <dbReference type="ARBA" id="ARBA00038502"/>
    </source>
</evidence>
<organism evidence="5 6">
    <name type="scientific">Silvanigrella aquatica</name>
    <dbReference type="NCBI Taxonomy" id="1915309"/>
    <lineage>
        <taxon>Bacteria</taxon>
        <taxon>Pseudomonadati</taxon>
        <taxon>Bdellovibrionota</taxon>
        <taxon>Oligoflexia</taxon>
        <taxon>Silvanigrellales</taxon>
        <taxon>Silvanigrellaceae</taxon>
        <taxon>Silvanigrella</taxon>
    </lineage>
</organism>
<feature type="domain" description="N-acetyltransferase" evidence="4">
    <location>
        <begin position="13"/>
        <end position="180"/>
    </location>
</feature>
<protein>
    <recommendedName>
        <fullName evidence="4">N-acetyltransferase domain-containing protein</fullName>
    </recommendedName>
</protein>
<dbReference type="EMBL" id="CP017834">
    <property type="protein sequence ID" value="APJ03114.1"/>
    <property type="molecule type" value="Genomic_DNA"/>
</dbReference>
<dbReference type="Gene3D" id="3.40.630.30">
    <property type="match status" value="1"/>
</dbReference>
<sequence>MENIIKIYVDNDIYLSEFMEQDQDELVLLLNEKEFSENTGTIPFPYELVHSKNLLLYAFAEAKKFKKIIHFAIRNQEGKIIGSIGFEKLYKLPTHQAEIGYWLSKKYWGQGIMPKVIQKVCEYGFSELSLARISAMVFIFNIPSCKVLEKSGFIKEGVLRNFFLQNGNIFDGVIYSKIKHS</sequence>
<comment type="similarity">
    <text evidence="3">Belongs to the acetyltransferase family. RimJ subfamily.</text>
</comment>
<proteinExistence type="inferred from homology"/>
<evidence type="ECO:0000256" key="2">
    <source>
        <dbReference type="ARBA" id="ARBA00023315"/>
    </source>
</evidence>
<dbReference type="GO" id="GO:0016747">
    <property type="term" value="F:acyltransferase activity, transferring groups other than amino-acyl groups"/>
    <property type="evidence" value="ECO:0007669"/>
    <property type="project" value="InterPro"/>
</dbReference>
<evidence type="ECO:0000313" key="5">
    <source>
        <dbReference type="EMBL" id="APJ03114.1"/>
    </source>
</evidence>
<gene>
    <name evidence="5" type="ORF">AXG55_04000</name>
</gene>
<dbReference type="OrthoDB" id="5292292at2"/>